<dbReference type="Pfam" id="PF25574">
    <property type="entry name" value="TPR_IMB1"/>
    <property type="match status" value="1"/>
</dbReference>
<dbReference type="InterPro" id="IPR016024">
    <property type="entry name" value="ARM-type_fold"/>
</dbReference>
<dbReference type="InterPro" id="IPR058584">
    <property type="entry name" value="IMB1_TNPO1-like_TPR"/>
</dbReference>
<proteinExistence type="predicted"/>
<feature type="non-terminal residue" evidence="3">
    <location>
        <position position="97"/>
    </location>
</feature>
<evidence type="ECO:0000259" key="2">
    <source>
        <dbReference type="Pfam" id="PF25574"/>
    </source>
</evidence>
<dbReference type="AlphaFoldDB" id="A0A820NQU1"/>
<accession>A0A820NQU1</accession>
<organism evidence="3 4">
    <name type="scientific">Rotaria sordida</name>
    <dbReference type="NCBI Taxonomy" id="392033"/>
    <lineage>
        <taxon>Eukaryota</taxon>
        <taxon>Metazoa</taxon>
        <taxon>Spiralia</taxon>
        <taxon>Gnathifera</taxon>
        <taxon>Rotifera</taxon>
        <taxon>Eurotatoria</taxon>
        <taxon>Bdelloidea</taxon>
        <taxon>Philodinida</taxon>
        <taxon>Philodinidae</taxon>
        <taxon>Rotaria</taxon>
    </lineage>
</organism>
<reference evidence="3" key="1">
    <citation type="submission" date="2021-02" db="EMBL/GenBank/DDBJ databases">
        <authorList>
            <person name="Nowell W R."/>
        </authorList>
    </citation>
    <scope>NUCLEOTIDE SEQUENCE</scope>
</reference>
<keyword evidence="1" id="KW-0677">Repeat</keyword>
<dbReference type="SUPFAM" id="SSF48371">
    <property type="entry name" value="ARM repeat"/>
    <property type="match status" value="1"/>
</dbReference>
<evidence type="ECO:0000313" key="4">
    <source>
        <dbReference type="Proteomes" id="UP000663874"/>
    </source>
</evidence>
<name>A0A820NQU1_9BILA</name>
<dbReference type="Gene3D" id="1.25.10.10">
    <property type="entry name" value="Leucine-rich Repeat Variant"/>
    <property type="match status" value="1"/>
</dbReference>
<evidence type="ECO:0000256" key="1">
    <source>
        <dbReference type="ARBA" id="ARBA00022737"/>
    </source>
</evidence>
<protein>
    <recommendedName>
        <fullName evidence="2">Importin subunit beta-1/Transportin-1-like TPR repeats domain-containing protein</fullName>
    </recommendedName>
</protein>
<sequence length="97" mass="10890">QAVMNDELLRAIGNALVNRLSDETRVATNICWSFSSLARAAYDHAECPDDDDTPTTYLLSPFFDEIVKKLIETTDRSDGNQSNLRNAAYEALMEMTK</sequence>
<gene>
    <name evidence="3" type="ORF">FNK824_LOCUS43783</name>
</gene>
<feature type="domain" description="Importin subunit beta-1/Transportin-1-like TPR repeats" evidence="2">
    <location>
        <begin position="14"/>
        <end position="95"/>
    </location>
</feature>
<dbReference type="InterPro" id="IPR011989">
    <property type="entry name" value="ARM-like"/>
</dbReference>
<evidence type="ECO:0000313" key="3">
    <source>
        <dbReference type="EMBL" id="CAF4395879.1"/>
    </source>
</evidence>
<dbReference type="Proteomes" id="UP000663874">
    <property type="component" value="Unassembled WGS sequence"/>
</dbReference>
<comment type="caution">
    <text evidence="3">The sequence shown here is derived from an EMBL/GenBank/DDBJ whole genome shotgun (WGS) entry which is preliminary data.</text>
</comment>
<dbReference type="EMBL" id="CAJOBE010064169">
    <property type="protein sequence ID" value="CAF4395879.1"/>
    <property type="molecule type" value="Genomic_DNA"/>
</dbReference>